<feature type="non-terminal residue" evidence="1">
    <location>
        <position position="103"/>
    </location>
</feature>
<proteinExistence type="predicted"/>
<dbReference type="InterPro" id="IPR029033">
    <property type="entry name" value="His_PPase_superfam"/>
</dbReference>
<dbReference type="GO" id="GO:0003873">
    <property type="term" value="F:6-phosphofructo-2-kinase activity"/>
    <property type="evidence" value="ECO:0007669"/>
    <property type="project" value="TreeGrafter"/>
</dbReference>
<accession>A0A6A0API2</accession>
<dbReference type="Pfam" id="PF00300">
    <property type="entry name" value="His_Phos_1"/>
    <property type="match status" value="1"/>
</dbReference>
<evidence type="ECO:0000313" key="1">
    <source>
        <dbReference type="EMBL" id="GFH33744.1"/>
    </source>
</evidence>
<reference evidence="1 2" key="1">
    <citation type="submission" date="2020-02" db="EMBL/GenBank/DDBJ databases">
        <title>Draft genome sequence of Haematococcus lacustris strain NIES-144.</title>
        <authorList>
            <person name="Morimoto D."/>
            <person name="Nakagawa S."/>
            <person name="Yoshida T."/>
            <person name="Sawayama S."/>
        </authorList>
    </citation>
    <scope>NUCLEOTIDE SEQUENCE [LARGE SCALE GENOMIC DNA]</scope>
    <source>
        <strain evidence="1 2">NIES-144</strain>
    </source>
</reference>
<name>A0A6A0API2_HAELA</name>
<dbReference type="EMBL" id="BLLF01009523">
    <property type="protein sequence ID" value="GFH33744.1"/>
    <property type="molecule type" value="Genomic_DNA"/>
</dbReference>
<dbReference type="PANTHER" id="PTHR10606">
    <property type="entry name" value="6-PHOSPHOFRUCTO-2-KINASE/FRUCTOSE-2,6-BISPHOSPHATASE"/>
    <property type="match status" value="1"/>
</dbReference>
<dbReference type="Proteomes" id="UP000485058">
    <property type="component" value="Unassembled WGS sequence"/>
</dbReference>
<dbReference type="InterPro" id="IPR003094">
    <property type="entry name" value="6Pfruct_kin"/>
</dbReference>
<dbReference type="PIRSF" id="PIRSF000709">
    <property type="entry name" value="6PFK_2-Ptase"/>
    <property type="match status" value="1"/>
</dbReference>
<organism evidence="1 2">
    <name type="scientific">Haematococcus lacustris</name>
    <name type="common">Green alga</name>
    <name type="synonym">Haematococcus pluvialis</name>
    <dbReference type="NCBI Taxonomy" id="44745"/>
    <lineage>
        <taxon>Eukaryota</taxon>
        <taxon>Viridiplantae</taxon>
        <taxon>Chlorophyta</taxon>
        <taxon>core chlorophytes</taxon>
        <taxon>Chlorophyceae</taxon>
        <taxon>CS clade</taxon>
        <taxon>Chlamydomonadales</taxon>
        <taxon>Haematococcaceae</taxon>
        <taxon>Haematococcus</taxon>
    </lineage>
</organism>
<gene>
    <name evidence="1" type="ORF">HaLaN_33160</name>
</gene>
<dbReference type="CDD" id="cd07067">
    <property type="entry name" value="HP_PGM_like"/>
    <property type="match status" value="1"/>
</dbReference>
<dbReference type="SUPFAM" id="SSF53254">
    <property type="entry name" value="Phosphoglycerate mutase-like"/>
    <property type="match status" value="1"/>
</dbReference>
<comment type="caution">
    <text evidence="1">The sequence shown here is derived from an EMBL/GenBank/DDBJ whole genome shotgun (WGS) entry which is preliminary data.</text>
</comment>
<dbReference type="GO" id="GO:0004331">
    <property type="term" value="F:fructose-2,6-bisphosphate 2-phosphatase activity"/>
    <property type="evidence" value="ECO:0007669"/>
    <property type="project" value="TreeGrafter"/>
</dbReference>
<sequence>NTEGRIGGDSDLSPAGWDYAAALPDVLLQRLPMTSDDQPIPVSVWTSTLKRTIQTARGLPFPALRWKALDEIHAGSCDGLTYSEIAAQFPGEYLARSQDKLRY</sequence>
<evidence type="ECO:0000313" key="2">
    <source>
        <dbReference type="Proteomes" id="UP000485058"/>
    </source>
</evidence>
<protein>
    <submittedName>
        <fullName evidence="1">6PF2K domain-containing protein</fullName>
    </submittedName>
</protein>
<dbReference type="InterPro" id="IPR013078">
    <property type="entry name" value="His_Pase_superF_clade-1"/>
</dbReference>
<dbReference type="Gene3D" id="3.40.50.1240">
    <property type="entry name" value="Phosphoglycerate mutase-like"/>
    <property type="match status" value="1"/>
</dbReference>
<dbReference type="GO" id="GO:0005524">
    <property type="term" value="F:ATP binding"/>
    <property type="evidence" value="ECO:0007669"/>
    <property type="project" value="InterPro"/>
</dbReference>
<dbReference type="AlphaFoldDB" id="A0A6A0API2"/>
<dbReference type="PANTHER" id="PTHR10606:SF44">
    <property type="entry name" value="6-PHOSPHOFRUCTO 2-KINASE_FRUCTOSE 2,6-BISPHOSPHATASE LONG FORM"/>
    <property type="match status" value="1"/>
</dbReference>
<feature type="non-terminal residue" evidence="1">
    <location>
        <position position="1"/>
    </location>
</feature>
<dbReference type="GO" id="GO:0005829">
    <property type="term" value="C:cytosol"/>
    <property type="evidence" value="ECO:0007669"/>
    <property type="project" value="TreeGrafter"/>
</dbReference>
<dbReference type="GO" id="GO:0006003">
    <property type="term" value="P:fructose 2,6-bisphosphate metabolic process"/>
    <property type="evidence" value="ECO:0007669"/>
    <property type="project" value="InterPro"/>
</dbReference>
<keyword evidence="2" id="KW-1185">Reference proteome</keyword>